<dbReference type="KEGG" id="mfk:E2N92_01495"/>
<evidence type="ECO:0000313" key="2">
    <source>
        <dbReference type="Proteomes" id="UP000826709"/>
    </source>
</evidence>
<sequence length="77" mass="8834">MATDLLENQVGKPVKVTYSDDGEIRVLRGTVVRCFGFVELELPDGHHFLVNLAKIDRILEIDEDRLSRRRDQPTVID</sequence>
<dbReference type="Proteomes" id="UP000826709">
    <property type="component" value="Chromosome"/>
</dbReference>
<reference evidence="1" key="1">
    <citation type="journal article" date="2005" name="Int. J. Syst. Evol. Microbiol.">
        <title>Methanofollis formosanus sp. nov., isolated from a fish pond.</title>
        <authorList>
            <person name="Wu S.Y."/>
            <person name="Chen S.C."/>
            <person name="Lai M.C."/>
        </authorList>
    </citation>
    <scope>NUCLEOTIDE SEQUENCE</scope>
    <source>
        <strain evidence="1">ML15</strain>
    </source>
</reference>
<proteinExistence type="predicted"/>
<organism evidence="1 2">
    <name type="scientific">Methanofollis formosanus</name>
    <dbReference type="NCBI Taxonomy" id="299308"/>
    <lineage>
        <taxon>Archaea</taxon>
        <taxon>Methanobacteriati</taxon>
        <taxon>Methanobacteriota</taxon>
        <taxon>Stenosarchaea group</taxon>
        <taxon>Methanomicrobia</taxon>
        <taxon>Methanomicrobiales</taxon>
        <taxon>Methanomicrobiaceae</taxon>
        <taxon>Methanofollis</taxon>
    </lineage>
</organism>
<gene>
    <name evidence="1" type="ORF">E2N92_01495</name>
</gene>
<reference evidence="1" key="2">
    <citation type="submission" date="2019-03" db="EMBL/GenBank/DDBJ databases">
        <authorList>
            <person name="Chen S.-C."/>
            <person name="Wu S.-Y."/>
            <person name="Lai M.-C."/>
        </authorList>
    </citation>
    <scope>NUCLEOTIDE SEQUENCE</scope>
    <source>
        <strain evidence="1">ML15</strain>
    </source>
</reference>
<evidence type="ECO:0000313" key="1">
    <source>
        <dbReference type="EMBL" id="QYZ78196.1"/>
    </source>
</evidence>
<dbReference type="AlphaFoldDB" id="A0A8G1EFJ9"/>
<dbReference type="EMBL" id="CP037968">
    <property type="protein sequence ID" value="QYZ78196.1"/>
    <property type="molecule type" value="Genomic_DNA"/>
</dbReference>
<accession>A0A8G1EFJ9</accession>
<keyword evidence="2" id="KW-1185">Reference proteome</keyword>
<dbReference type="RefSeq" id="WP_220681937.1">
    <property type="nucleotide sequence ID" value="NZ_CP037968.1"/>
</dbReference>
<name>A0A8G1EFJ9_9EURY</name>
<protein>
    <submittedName>
        <fullName evidence="1">Uncharacterized protein</fullName>
    </submittedName>
</protein>